<comment type="catalytic activity">
    <reaction evidence="9">
        <text>3-(methylsulfanyl)propanoate + ATP + CoA = 3-(methylsulfanyl)propanoyl-CoA + AMP + diphosphate</text>
        <dbReference type="Rhea" id="RHEA:43052"/>
        <dbReference type="ChEBI" id="CHEBI:30616"/>
        <dbReference type="ChEBI" id="CHEBI:33019"/>
        <dbReference type="ChEBI" id="CHEBI:49016"/>
        <dbReference type="ChEBI" id="CHEBI:57287"/>
        <dbReference type="ChEBI" id="CHEBI:82815"/>
        <dbReference type="ChEBI" id="CHEBI:456215"/>
        <dbReference type="EC" id="6.2.1.44"/>
    </reaction>
    <physiologicalReaction direction="left-to-right" evidence="9">
        <dbReference type="Rhea" id="RHEA:43053"/>
    </physiologicalReaction>
</comment>
<dbReference type="InterPro" id="IPR000873">
    <property type="entry name" value="AMP-dep_synth/lig_dom"/>
</dbReference>
<evidence type="ECO:0000256" key="5">
    <source>
        <dbReference type="ARBA" id="ARBA00022723"/>
    </source>
</evidence>
<dbReference type="GO" id="GO:0006631">
    <property type="term" value="P:fatty acid metabolic process"/>
    <property type="evidence" value="ECO:0007669"/>
    <property type="project" value="UniProtKB-KW"/>
</dbReference>
<dbReference type="STRING" id="1449350.OCH239_07345"/>
<evidence type="ECO:0000259" key="12">
    <source>
        <dbReference type="Pfam" id="PF00501"/>
    </source>
</evidence>
<comment type="similarity">
    <text evidence="2">Belongs to the ATP-dependent AMP-binding enzyme family.</text>
</comment>
<evidence type="ECO:0000313" key="14">
    <source>
        <dbReference type="EMBL" id="ETX15979.1"/>
    </source>
</evidence>
<evidence type="ECO:0000256" key="10">
    <source>
        <dbReference type="ARBA" id="ARBA00066616"/>
    </source>
</evidence>
<keyword evidence="8" id="KW-0443">Lipid metabolism</keyword>
<evidence type="ECO:0000256" key="1">
    <source>
        <dbReference type="ARBA" id="ARBA00001946"/>
    </source>
</evidence>
<keyword evidence="6" id="KW-0276">Fatty acid metabolism</keyword>
<dbReference type="GO" id="GO:0016874">
    <property type="term" value="F:ligase activity"/>
    <property type="evidence" value="ECO:0007669"/>
    <property type="project" value="UniProtKB-KW"/>
</dbReference>
<dbReference type="PATRIC" id="fig|1449350.3.peg.507"/>
<feature type="domain" description="AMP-dependent synthetase/ligase" evidence="12">
    <location>
        <begin position="18"/>
        <end position="398"/>
    </location>
</feature>
<proteinExistence type="inferred from homology"/>
<keyword evidence="15" id="KW-1185">Reference proteome</keyword>
<dbReference type="Pfam" id="PF13193">
    <property type="entry name" value="AMP-binding_C"/>
    <property type="match status" value="1"/>
</dbReference>
<dbReference type="Gene3D" id="3.40.50.12780">
    <property type="entry name" value="N-terminal domain of ligase-like"/>
    <property type="match status" value="1"/>
</dbReference>
<dbReference type="PANTHER" id="PTHR43859">
    <property type="entry name" value="ACYL-ACTIVATING ENZYME"/>
    <property type="match status" value="1"/>
</dbReference>
<dbReference type="PROSITE" id="PS00455">
    <property type="entry name" value="AMP_BINDING"/>
    <property type="match status" value="1"/>
</dbReference>
<dbReference type="SUPFAM" id="SSF56801">
    <property type="entry name" value="Acetyl-CoA synthetase-like"/>
    <property type="match status" value="1"/>
</dbReference>
<dbReference type="EMBL" id="JALZ01000002">
    <property type="protein sequence ID" value="ETX15979.1"/>
    <property type="molecule type" value="Genomic_DNA"/>
</dbReference>
<accession>X7EIQ3</accession>
<dbReference type="Proteomes" id="UP000022447">
    <property type="component" value="Unassembled WGS sequence"/>
</dbReference>
<dbReference type="CDD" id="cd12119">
    <property type="entry name" value="ttLC_FACS_AlkK_like"/>
    <property type="match status" value="1"/>
</dbReference>
<evidence type="ECO:0000256" key="4">
    <source>
        <dbReference type="ARBA" id="ARBA00022598"/>
    </source>
</evidence>
<reference evidence="14 15" key="1">
    <citation type="submission" date="2014-01" db="EMBL/GenBank/DDBJ databases">
        <title>Roseivivax halodurans JCM 10272 Genome Sequencing.</title>
        <authorList>
            <person name="Lai Q."/>
            <person name="Li G."/>
            <person name="Shao Z."/>
        </authorList>
    </citation>
    <scope>NUCLEOTIDE SEQUENCE [LARGE SCALE GENOMIC DNA]</scope>
    <source>
        <strain evidence="14 15">JCM 10272</strain>
    </source>
</reference>
<name>X7EIQ3_9RHOB</name>
<dbReference type="FunFam" id="3.30.300.30:FF:000008">
    <property type="entry name" value="2,3-dihydroxybenzoate-AMP ligase"/>
    <property type="match status" value="1"/>
</dbReference>
<evidence type="ECO:0000256" key="9">
    <source>
        <dbReference type="ARBA" id="ARBA00051915"/>
    </source>
</evidence>
<dbReference type="InterPro" id="IPR045851">
    <property type="entry name" value="AMP-bd_C_sf"/>
</dbReference>
<evidence type="ECO:0000256" key="6">
    <source>
        <dbReference type="ARBA" id="ARBA00022832"/>
    </source>
</evidence>
<keyword evidence="5" id="KW-0479">Metal-binding</keyword>
<dbReference type="Pfam" id="PF00501">
    <property type="entry name" value="AMP-binding"/>
    <property type="match status" value="1"/>
</dbReference>
<evidence type="ECO:0000256" key="2">
    <source>
        <dbReference type="ARBA" id="ARBA00006432"/>
    </source>
</evidence>
<dbReference type="AlphaFoldDB" id="X7EIQ3"/>
<keyword evidence="4 14" id="KW-0436">Ligase</keyword>
<comment type="caution">
    <text evidence="14">The sequence shown here is derived from an EMBL/GenBank/DDBJ whole genome shotgun (WGS) entry which is preliminary data.</text>
</comment>
<evidence type="ECO:0000256" key="7">
    <source>
        <dbReference type="ARBA" id="ARBA00022842"/>
    </source>
</evidence>
<dbReference type="InterPro" id="IPR025110">
    <property type="entry name" value="AMP-bd_C"/>
</dbReference>
<dbReference type="GO" id="GO:0046872">
    <property type="term" value="F:metal ion binding"/>
    <property type="evidence" value="ECO:0007669"/>
    <property type="project" value="UniProtKB-KW"/>
</dbReference>
<evidence type="ECO:0000259" key="13">
    <source>
        <dbReference type="Pfam" id="PF13193"/>
    </source>
</evidence>
<keyword evidence="7" id="KW-0460">Magnesium</keyword>
<dbReference type="PANTHER" id="PTHR43859:SF4">
    <property type="entry name" value="BUTANOATE--COA LIGASE AAE1-RELATED"/>
    <property type="match status" value="1"/>
</dbReference>
<dbReference type="eggNOG" id="COG0318">
    <property type="taxonomic scope" value="Bacteria"/>
</dbReference>
<dbReference type="InterPro" id="IPR042099">
    <property type="entry name" value="ANL_N_sf"/>
</dbReference>
<comment type="cofactor">
    <cofactor evidence="1">
        <name>Mg(2+)</name>
        <dbReference type="ChEBI" id="CHEBI:18420"/>
    </cofactor>
</comment>
<dbReference type="RefSeq" id="WP_037258262.1">
    <property type="nucleotide sequence ID" value="NZ_JALZ01000002.1"/>
</dbReference>
<evidence type="ECO:0000256" key="3">
    <source>
        <dbReference type="ARBA" id="ARBA00011738"/>
    </source>
</evidence>
<organism evidence="14 15">
    <name type="scientific">Roseivivax halodurans JCM 10272</name>
    <dbReference type="NCBI Taxonomy" id="1449350"/>
    <lineage>
        <taxon>Bacteria</taxon>
        <taxon>Pseudomonadati</taxon>
        <taxon>Pseudomonadota</taxon>
        <taxon>Alphaproteobacteria</taxon>
        <taxon>Rhodobacterales</taxon>
        <taxon>Roseobacteraceae</taxon>
        <taxon>Roseivivax</taxon>
    </lineage>
</organism>
<evidence type="ECO:0000313" key="15">
    <source>
        <dbReference type="Proteomes" id="UP000022447"/>
    </source>
</evidence>
<comment type="subunit">
    <text evidence="3">Homodimer.</text>
</comment>
<evidence type="ECO:0000256" key="8">
    <source>
        <dbReference type="ARBA" id="ARBA00023098"/>
    </source>
</evidence>
<protein>
    <recommendedName>
        <fullName evidence="11">3-methylmercaptopropionyl-CoA ligase</fullName>
        <ecNumber evidence="10">6.2.1.44</ecNumber>
    </recommendedName>
</protein>
<dbReference type="EC" id="6.2.1.44" evidence="10"/>
<sequence length="544" mass="58562">MHGMMMTRPLSIIEILRYAAGAHPGAEVVSARVEGDVHRETYAEAYARAGQLAHGLKGLGIGRGDRVATLAWNGYRHFELYYGVSGMGAVCHTINPRLSAEQMLYIIGHAEDKVLCIDLTFVPIVEALADQLPKDMTLVALCDRAHLPESKLDLVAYEDLLEGQPTEYDWPDLPEDDAAALCYTSGTTGNPKGALYSHRSTVLHALSICVGLSKSLTEGGRVLPVVPLFHVNAWGLPYAAPLAGASLVMPGPRLDGPSLWELMEAEGVTSAWGVPTVWLGLRAEIEKRGRNPGAFAQVVVGGSAAPRSMIEGFERSGVEVIHAWGMTEMSPVGTHGLLSAPMKDLPFERQMELKSKQGRRVFGVELKIVNEAGNRLPEDGKAAGELFVRGNTVISGYFANDAATGAAMDADGWFGTGDVASIDADGFLVIQDRTKDLIKSGGEWISSIDLENIAAAHGKVASCAVIAVPHPKWDERPVLVVVPKNGGDPPSLQELHGMMLEHVAKWQLPDDMILVDELPLTATGKVSKRTLRERFKAHELPAAE</sequence>
<dbReference type="OrthoDB" id="9803968at2"/>
<feature type="domain" description="AMP-binding enzyme C-terminal" evidence="13">
    <location>
        <begin position="450"/>
        <end position="525"/>
    </location>
</feature>
<dbReference type="InterPro" id="IPR020845">
    <property type="entry name" value="AMP-binding_CS"/>
</dbReference>
<gene>
    <name evidence="14" type="ORF">OCH239_07345</name>
</gene>
<dbReference type="NCBIfam" id="NF004837">
    <property type="entry name" value="PRK06187.1"/>
    <property type="match status" value="1"/>
</dbReference>
<dbReference type="Gene3D" id="3.30.300.30">
    <property type="match status" value="1"/>
</dbReference>
<evidence type="ECO:0000256" key="11">
    <source>
        <dbReference type="ARBA" id="ARBA00067668"/>
    </source>
</evidence>